<evidence type="ECO:0000259" key="2">
    <source>
        <dbReference type="Pfam" id="PF01145"/>
    </source>
</evidence>
<evidence type="ECO:0000313" key="4">
    <source>
        <dbReference type="Proteomes" id="UP001299970"/>
    </source>
</evidence>
<accession>A0ABS9TH95</accession>
<gene>
    <name evidence="3" type="ORF">MMF94_19365</name>
</gene>
<evidence type="ECO:0000313" key="3">
    <source>
        <dbReference type="EMBL" id="MCH6167853.1"/>
    </source>
</evidence>
<organism evidence="3 4">
    <name type="scientific">Pseudonocardia alaniniphila</name>
    <dbReference type="NCBI Taxonomy" id="75291"/>
    <lineage>
        <taxon>Bacteria</taxon>
        <taxon>Bacillati</taxon>
        <taxon>Actinomycetota</taxon>
        <taxon>Actinomycetes</taxon>
        <taxon>Pseudonocardiales</taxon>
        <taxon>Pseudonocardiaceae</taxon>
        <taxon>Pseudonocardia</taxon>
    </lineage>
</organism>
<reference evidence="3 4" key="1">
    <citation type="submission" date="2022-03" db="EMBL/GenBank/DDBJ databases">
        <title>Pseudonocardia alaer sp. nov., a novel actinomycete isolated from reed forest soil.</title>
        <authorList>
            <person name="Wang L."/>
        </authorList>
    </citation>
    <scope>NUCLEOTIDE SEQUENCE [LARGE SCALE GENOMIC DNA]</scope>
    <source>
        <strain evidence="3 4">Y-16303</strain>
    </source>
</reference>
<keyword evidence="4" id="KW-1185">Reference proteome</keyword>
<name>A0ABS9TH95_9PSEU</name>
<keyword evidence="1" id="KW-0472">Membrane</keyword>
<dbReference type="EMBL" id="JAKXMK010000016">
    <property type="protein sequence ID" value="MCH6167853.1"/>
    <property type="molecule type" value="Genomic_DNA"/>
</dbReference>
<keyword evidence="1" id="KW-1133">Transmembrane helix</keyword>
<dbReference type="InterPro" id="IPR001107">
    <property type="entry name" value="Band_7"/>
</dbReference>
<evidence type="ECO:0000256" key="1">
    <source>
        <dbReference type="SAM" id="Phobius"/>
    </source>
</evidence>
<feature type="transmembrane region" description="Helical" evidence="1">
    <location>
        <begin position="16"/>
        <end position="39"/>
    </location>
</feature>
<keyword evidence="1" id="KW-0812">Transmembrane</keyword>
<feature type="domain" description="Band 7" evidence="2">
    <location>
        <begin position="81"/>
        <end position="288"/>
    </location>
</feature>
<dbReference type="Pfam" id="PF01145">
    <property type="entry name" value="Band_7"/>
    <property type="match status" value="1"/>
</dbReference>
<sequence length="347" mass="36541">MPTKDRSRSSSPARKLVAGLIGIGVVVGAIVGGIALTSFSRTDGGTTMVIRNGGPFDSQDVRQVLPPASPRTYSGMFSDEHPYPAQQRFYDIVPGGDDTPGVNAYRTPTSDGVDVGLTARLNFRLNTTEPVLRAFDDAYGTRTFQVPGTDERLAVWDGDEGFGAFLDVIIKPVLEETLRQQIGTVDCAELQASCALVQNSTPEQLATAVAAGQGANNAEVLQRIQTNVQTALATNINRALGGDFLTNISFSLTGVDLPAQLRERIEAAQAEFAGASAAQARLNQARLDADANAERQRGYLACNVCAQIDLVREQGEAQRKANEALSGSGVTVYAPGGGTGINVNAPG</sequence>
<protein>
    <submittedName>
        <fullName evidence="3">SPFH domain-containing protein</fullName>
    </submittedName>
</protein>
<comment type="caution">
    <text evidence="3">The sequence shown here is derived from an EMBL/GenBank/DDBJ whole genome shotgun (WGS) entry which is preliminary data.</text>
</comment>
<dbReference type="RefSeq" id="WP_241038417.1">
    <property type="nucleotide sequence ID" value="NZ_BAAAJF010000012.1"/>
</dbReference>
<proteinExistence type="predicted"/>
<dbReference type="Proteomes" id="UP001299970">
    <property type="component" value="Unassembled WGS sequence"/>
</dbReference>